<name>B5ICJ3_ACIB4</name>
<dbReference type="InterPro" id="IPR008218">
    <property type="entry name" value="ATPase_V1-cplx_f_g_su"/>
</dbReference>
<evidence type="ECO:0000256" key="3">
    <source>
        <dbReference type="ARBA" id="ARBA00023065"/>
    </source>
</evidence>
<dbReference type="GO" id="GO:0042777">
    <property type="term" value="P:proton motive force-driven plasma membrane ATP synthesis"/>
    <property type="evidence" value="ECO:0007669"/>
    <property type="project" value="UniProtKB-UniRule"/>
</dbReference>
<dbReference type="AlphaFoldDB" id="B5ICJ3"/>
<keyword evidence="2 4" id="KW-0813">Transport</keyword>
<dbReference type="GeneID" id="8828225"/>
<gene>
    <name evidence="4" type="primary">atpF</name>
    <name evidence="5" type="ordered locus">Aboo_1263</name>
</gene>
<protein>
    <recommendedName>
        <fullName evidence="4">A-type ATP synthase subunit F</fullName>
    </recommendedName>
</protein>
<dbReference type="GO" id="GO:0046961">
    <property type="term" value="F:proton-transporting ATPase activity, rotational mechanism"/>
    <property type="evidence" value="ECO:0007669"/>
    <property type="project" value="InterPro"/>
</dbReference>
<dbReference type="InterPro" id="IPR036906">
    <property type="entry name" value="ATPase_V1_fsu_sf"/>
</dbReference>
<evidence type="ECO:0000313" key="5">
    <source>
        <dbReference type="EMBL" id="ADD09071.1"/>
    </source>
</evidence>
<proteinExistence type="inferred from homology"/>
<dbReference type="KEGG" id="abi:Aboo_1263"/>
<evidence type="ECO:0000256" key="2">
    <source>
        <dbReference type="ARBA" id="ARBA00022448"/>
    </source>
</evidence>
<keyword evidence="4" id="KW-0066">ATP synthesis</keyword>
<keyword evidence="4" id="KW-0472">Membrane</keyword>
<dbReference type="HOGENOM" id="CLU_135754_2_0_2"/>
<comment type="similarity">
    <text evidence="1 4">Belongs to the V-ATPase F subunit family.</text>
</comment>
<keyword evidence="6" id="KW-1185">Reference proteome</keyword>
<dbReference type="GO" id="GO:0005524">
    <property type="term" value="F:ATP binding"/>
    <property type="evidence" value="ECO:0007669"/>
    <property type="project" value="UniProtKB-UniRule"/>
</dbReference>
<comment type="function">
    <text evidence="4">Component of the A-type ATP synthase that produces ATP from ADP in the presence of a proton gradient across the membrane.</text>
</comment>
<evidence type="ECO:0000256" key="4">
    <source>
        <dbReference type="HAMAP-Rule" id="MF_00312"/>
    </source>
</evidence>
<keyword evidence="4" id="KW-0375">Hydrogen ion transport</keyword>
<dbReference type="STRING" id="439481.Aboo_1263"/>
<dbReference type="GO" id="GO:0005886">
    <property type="term" value="C:plasma membrane"/>
    <property type="evidence" value="ECO:0007669"/>
    <property type="project" value="UniProtKB-SubCell"/>
</dbReference>
<keyword evidence="4" id="KW-1003">Cell membrane</keyword>
<comment type="subcellular location">
    <subcellularLocation>
        <location evidence="4">Cell membrane</location>
        <topology evidence="4">Peripheral membrane protein</topology>
    </subcellularLocation>
</comment>
<dbReference type="eggNOG" id="arCOG04102">
    <property type="taxonomic scope" value="Archaea"/>
</dbReference>
<reference evidence="5" key="1">
    <citation type="submission" date="2010-02" db="EMBL/GenBank/DDBJ databases">
        <title>Complete sequence of Aciduliprofundum boonei T469.</title>
        <authorList>
            <consortium name="US DOE Joint Genome Institute"/>
            <person name="Lucas S."/>
            <person name="Copeland A."/>
            <person name="Lapidus A."/>
            <person name="Cheng J.-F."/>
            <person name="Bruce D."/>
            <person name="Goodwin L."/>
            <person name="Pitluck S."/>
            <person name="Saunders E."/>
            <person name="Detter J.C."/>
            <person name="Han C."/>
            <person name="Tapia R."/>
            <person name="Land M."/>
            <person name="Hauser L."/>
            <person name="Kyrpides N."/>
            <person name="Mikhailova N."/>
            <person name="Flores G."/>
            <person name="Reysenbach A.-L."/>
            <person name="Woyke T."/>
        </authorList>
    </citation>
    <scope>NUCLEOTIDE SEQUENCE</scope>
    <source>
        <strain evidence="5">T469</strain>
    </source>
</reference>
<comment type="subunit">
    <text evidence="4">Has multiple subunits with at least A(3), B(3), C, D, E, F, H, I and proteolipid K(x).</text>
</comment>
<dbReference type="Gene3D" id="3.40.50.10580">
    <property type="entry name" value="ATPase, V1 complex, subunit F"/>
    <property type="match status" value="1"/>
</dbReference>
<dbReference type="HAMAP" id="MF_00312">
    <property type="entry name" value="ATP_synth_F_arch"/>
    <property type="match status" value="1"/>
</dbReference>
<accession>B5ICJ3</accession>
<dbReference type="InterPro" id="IPR022944">
    <property type="entry name" value="ATPase_V1-cplx_fsu_bac/arc"/>
</dbReference>
<organism evidence="5 6">
    <name type="scientific">Aciduliprofundum boonei (strain DSM 19572 / T469)</name>
    <dbReference type="NCBI Taxonomy" id="439481"/>
    <lineage>
        <taxon>Archaea</taxon>
        <taxon>Methanobacteriati</taxon>
        <taxon>Thermoplasmatota</taxon>
        <taxon>DHVE2 group</taxon>
        <taxon>Candidatus Aciduliprofundum</taxon>
    </lineage>
</organism>
<sequence>MKIVVVGDRDMINGFQLAGIKDSYEAEDPWKMKEILNEIKYMKDVAIVIISRRMAREIRDYINEWKKEKGIYPIILEIPDKKEVEVEDPMRSLVKRAIGIDILKR</sequence>
<dbReference type="Pfam" id="PF01990">
    <property type="entry name" value="ATP-synt_F"/>
    <property type="match status" value="1"/>
</dbReference>
<dbReference type="OrthoDB" id="24971at2157"/>
<dbReference type="EMBL" id="CP001941">
    <property type="protein sequence ID" value="ADD09071.1"/>
    <property type="molecule type" value="Genomic_DNA"/>
</dbReference>
<dbReference type="GO" id="GO:0046933">
    <property type="term" value="F:proton-transporting ATP synthase activity, rotational mechanism"/>
    <property type="evidence" value="ECO:0007669"/>
    <property type="project" value="UniProtKB-UniRule"/>
</dbReference>
<keyword evidence="3 4" id="KW-0406">Ion transport</keyword>
<dbReference type="SUPFAM" id="SSF159468">
    <property type="entry name" value="AtpF-like"/>
    <property type="match status" value="1"/>
</dbReference>
<dbReference type="Proteomes" id="UP000001400">
    <property type="component" value="Chromosome"/>
</dbReference>
<evidence type="ECO:0000313" key="6">
    <source>
        <dbReference type="Proteomes" id="UP000001400"/>
    </source>
</evidence>
<evidence type="ECO:0000256" key="1">
    <source>
        <dbReference type="ARBA" id="ARBA00010148"/>
    </source>
</evidence>
<dbReference type="RefSeq" id="WP_008083792.1">
    <property type="nucleotide sequence ID" value="NC_013926.1"/>
</dbReference>